<organism evidence="2 3">
    <name type="scientific">Plantibacter flavus</name>
    <dbReference type="NCBI Taxonomy" id="150123"/>
    <lineage>
        <taxon>Bacteria</taxon>
        <taxon>Bacillati</taxon>
        <taxon>Actinomycetota</taxon>
        <taxon>Actinomycetes</taxon>
        <taxon>Micrococcales</taxon>
        <taxon>Microbacteriaceae</taxon>
        <taxon>Plantibacter</taxon>
    </lineage>
</organism>
<dbReference type="Gene3D" id="3.30.60.230">
    <property type="entry name" value="Lsr2, dimerization domain"/>
    <property type="match status" value="1"/>
</dbReference>
<reference evidence="2 3" key="1">
    <citation type="submission" date="2018-11" db="EMBL/GenBank/DDBJ databases">
        <title>Sequencing the genomes of 1000 actinobacteria strains.</title>
        <authorList>
            <person name="Klenk H.-P."/>
        </authorList>
    </citation>
    <scope>NUCLEOTIDE SEQUENCE [LARGE SCALE GENOMIC DNA]</scope>
    <source>
        <strain evidence="2 3">DSM 14012</strain>
    </source>
</reference>
<dbReference type="Proteomes" id="UP000266915">
    <property type="component" value="Unassembled WGS sequence"/>
</dbReference>
<evidence type="ECO:0000313" key="2">
    <source>
        <dbReference type="EMBL" id="ROR75995.1"/>
    </source>
</evidence>
<dbReference type="RefSeq" id="WP_085514219.1">
    <property type="nucleotide sequence ID" value="NZ_FXAP01000007.1"/>
</dbReference>
<protein>
    <submittedName>
        <fullName evidence="2">Lsr2 protein</fullName>
    </submittedName>
</protein>
<accession>A0A3N2BL52</accession>
<name>A0A3N2BL52_9MICO</name>
<feature type="domain" description="Lsr2 dimerization" evidence="1">
    <location>
        <begin position="1"/>
        <end position="61"/>
    </location>
</feature>
<dbReference type="EMBL" id="RKHL01000002">
    <property type="protein sequence ID" value="ROR75995.1"/>
    <property type="molecule type" value="Genomic_DNA"/>
</dbReference>
<dbReference type="AlphaFoldDB" id="A0A3N2BL52"/>
<dbReference type="InterPro" id="IPR024412">
    <property type="entry name" value="Lsr2_dim_dom"/>
</dbReference>
<dbReference type="GO" id="GO:0003677">
    <property type="term" value="F:DNA binding"/>
    <property type="evidence" value="ECO:0007669"/>
    <property type="project" value="InterPro"/>
</dbReference>
<gene>
    <name evidence="2" type="ORF">EDD42_3947</name>
</gene>
<proteinExistence type="predicted"/>
<dbReference type="InterPro" id="IPR042261">
    <property type="entry name" value="Lsr2-like_dimerization"/>
</dbReference>
<keyword evidence="3" id="KW-1185">Reference proteome</keyword>
<comment type="caution">
    <text evidence="2">The sequence shown here is derived from an EMBL/GenBank/DDBJ whole genome shotgun (WGS) entry which is preliminary data.</text>
</comment>
<sequence length="71" mass="8062">MAKRTVVTLVDDIDGTEIAPGAGDTVRFGIDGRNFEIDLREETAAELREQLRPFVEAGRRVVIPRTRRRRP</sequence>
<evidence type="ECO:0000313" key="3">
    <source>
        <dbReference type="Proteomes" id="UP000266915"/>
    </source>
</evidence>
<dbReference type="Pfam" id="PF11774">
    <property type="entry name" value="Lsr2"/>
    <property type="match status" value="1"/>
</dbReference>
<evidence type="ECO:0000259" key="1">
    <source>
        <dbReference type="Pfam" id="PF11774"/>
    </source>
</evidence>